<dbReference type="PANTHER" id="PTHR30032:SF4">
    <property type="entry name" value="AMIDASE ENHANCER"/>
    <property type="match status" value="1"/>
</dbReference>
<dbReference type="Pfam" id="PF08486">
    <property type="entry name" value="SpoIID"/>
    <property type="match status" value="1"/>
</dbReference>
<dbReference type="PANTHER" id="PTHR30032">
    <property type="entry name" value="N-ACETYLMURAMOYL-L-ALANINE AMIDASE-RELATED"/>
    <property type="match status" value="1"/>
</dbReference>
<dbReference type="PROSITE" id="PS51257">
    <property type="entry name" value="PROKAR_LIPOPROTEIN"/>
    <property type="match status" value="1"/>
</dbReference>
<protein>
    <submittedName>
        <fullName evidence="4">SpoIID</fullName>
    </submittedName>
</protein>
<feature type="region of interest" description="Disordered" evidence="1">
    <location>
        <begin position="535"/>
        <end position="556"/>
    </location>
</feature>
<evidence type="ECO:0000313" key="4">
    <source>
        <dbReference type="EMBL" id="CAA9348298.1"/>
    </source>
</evidence>
<dbReference type="EMBL" id="CADCTV010000622">
    <property type="protein sequence ID" value="CAA9348298.1"/>
    <property type="molecule type" value="Genomic_DNA"/>
</dbReference>
<dbReference type="AlphaFoldDB" id="A0A6J4M2T4"/>
<feature type="compositionally biased region" description="Polar residues" evidence="1">
    <location>
        <begin position="541"/>
        <end position="556"/>
    </location>
</feature>
<keyword evidence="2" id="KW-0732">Signal</keyword>
<gene>
    <name evidence="4" type="ORF">AVDCRST_MAG89-2982</name>
</gene>
<dbReference type="NCBIfam" id="TIGR02669">
    <property type="entry name" value="SpoIID_LytB"/>
    <property type="match status" value="1"/>
</dbReference>
<sequence>MHARHCRFTLLALLSAAAGCADRLPTQPGIAPPTGVSRNALEPYAGKIRVGIIPAATSVKIGATVAFDVREKGTNAYLVSGLAGEQVTVTFNQSVGVATNNRRLQVVCTTTTSDRDQRVTAGVKAGFPSAWEYVSTASCWRVYIGERPLPIDTTAERVYKQRVIDAGLATTSALWKSVNTTVYEPRYVTTKTTGTSASSRAQPRITVASTARVTIGTAQYRGIAEVMKNAAGTLAGINEVGMEEYLYGVVPRELGPSAYPEMEAQKAQAVAARTYAHSSLGKHWNNGYDVVATVQDQVYGGSAAEHSISNSAVDATAGIVATYNGAMISALFYATSGGKTSNVEDVFSTSSPYLRTVWDAPASQELPSVSALLTDLRTPTWTGAYGGFHSYHRWNYSWTMAQMSCVVGDYANKPVGNVNAINIVTRSSTSGRVTQIEFVTDAGTFSATGTGIRSAMPYINSSGVPTMLPSTLFVMERVTSSSGALTGYRAYGGGNGHGAGLAQTGAVGMARAGHTYDQILKKYYLGIVLETKVGTRRDGTSPASTTTTDPYDCTSA</sequence>
<evidence type="ECO:0000259" key="3">
    <source>
        <dbReference type="Pfam" id="PF08486"/>
    </source>
</evidence>
<feature type="domain" description="Sporulation stage II protein D amidase enhancer LytB N-terminal" evidence="3">
    <location>
        <begin position="232"/>
        <end position="323"/>
    </location>
</feature>
<dbReference type="InterPro" id="IPR051922">
    <property type="entry name" value="Bact_Sporulation_Assoc"/>
</dbReference>
<organism evidence="4">
    <name type="scientific">uncultured Gemmatimonadota bacterium</name>
    <dbReference type="NCBI Taxonomy" id="203437"/>
    <lineage>
        <taxon>Bacteria</taxon>
        <taxon>Pseudomonadati</taxon>
        <taxon>Gemmatimonadota</taxon>
        <taxon>environmental samples</taxon>
    </lineage>
</organism>
<feature type="signal peptide" evidence="2">
    <location>
        <begin position="1"/>
        <end position="21"/>
    </location>
</feature>
<feature type="chain" id="PRO_5026647956" evidence="2">
    <location>
        <begin position="22"/>
        <end position="556"/>
    </location>
</feature>
<evidence type="ECO:0000256" key="1">
    <source>
        <dbReference type="SAM" id="MobiDB-lite"/>
    </source>
</evidence>
<dbReference type="GO" id="GO:0030435">
    <property type="term" value="P:sporulation resulting in formation of a cellular spore"/>
    <property type="evidence" value="ECO:0007669"/>
    <property type="project" value="InterPro"/>
</dbReference>
<reference evidence="4" key="1">
    <citation type="submission" date="2020-02" db="EMBL/GenBank/DDBJ databases">
        <authorList>
            <person name="Meier V. D."/>
        </authorList>
    </citation>
    <scope>NUCLEOTIDE SEQUENCE</scope>
    <source>
        <strain evidence="4">AVDCRST_MAG89</strain>
    </source>
</reference>
<proteinExistence type="predicted"/>
<dbReference type="InterPro" id="IPR013693">
    <property type="entry name" value="SpoIID/LytB_N"/>
</dbReference>
<dbReference type="GO" id="GO:0030288">
    <property type="term" value="C:outer membrane-bounded periplasmic space"/>
    <property type="evidence" value="ECO:0007669"/>
    <property type="project" value="TreeGrafter"/>
</dbReference>
<dbReference type="InterPro" id="IPR013486">
    <property type="entry name" value="SpoIID/LytB"/>
</dbReference>
<name>A0A6J4M2T4_9BACT</name>
<evidence type="ECO:0000256" key="2">
    <source>
        <dbReference type="SAM" id="SignalP"/>
    </source>
</evidence>
<accession>A0A6J4M2T4</accession>